<accession>A0A1Y1U5M8</accession>
<feature type="compositionally biased region" description="Basic and acidic residues" evidence="1">
    <location>
        <begin position="387"/>
        <end position="402"/>
    </location>
</feature>
<evidence type="ECO:0000313" key="2">
    <source>
        <dbReference type="EMBL" id="ORX33333.1"/>
    </source>
</evidence>
<feature type="compositionally biased region" description="Polar residues" evidence="1">
    <location>
        <begin position="177"/>
        <end position="196"/>
    </location>
</feature>
<dbReference type="GeneID" id="33554189"/>
<dbReference type="EMBL" id="NBSH01000025">
    <property type="protein sequence ID" value="ORX33333.1"/>
    <property type="molecule type" value="Genomic_DNA"/>
</dbReference>
<evidence type="ECO:0000313" key="3">
    <source>
        <dbReference type="Proteomes" id="UP000193218"/>
    </source>
</evidence>
<evidence type="ECO:0000256" key="1">
    <source>
        <dbReference type="SAM" id="MobiDB-lite"/>
    </source>
</evidence>
<comment type="caution">
    <text evidence="2">The sequence shown here is derived from an EMBL/GenBank/DDBJ whole genome shotgun (WGS) entry which is preliminary data.</text>
</comment>
<dbReference type="RefSeq" id="XP_021867682.1">
    <property type="nucleotide sequence ID" value="XM_022012381.1"/>
</dbReference>
<keyword evidence="3" id="KW-1185">Reference proteome</keyword>
<protein>
    <submittedName>
        <fullName evidence="2">Uncharacterized protein</fullName>
    </submittedName>
</protein>
<feature type="region of interest" description="Disordered" evidence="1">
    <location>
        <begin position="348"/>
        <end position="417"/>
    </location>
</feature>
<feature type="region of interest" description="Disordered" evidence="1">
    <location>
        <begin position="161"/>
        <end position="303"/>
    </location>
</feature>
<reference evidence="2 3" key="1">
    <citation type="submission" date="2017-03" db="EMBL/GenBank/DDBJ databases">
        <title>Widespread Adenine N6-methylation of Active Genes in Fungi.</title>
        <authorList>
            <consortium name="DOE Joint Genome Institute"/>
            <person name="Mondo S.J."/>
            <person name="Dannebaum R.O."/>
            <person name="Kuo R.C."/>
            <person name="Louie K.B."/>
            <person name="Bewick A.J."/>
            <person name="Labutti K."/>
            <person name="Haridas S."/>
            <person name="Kuo A."/>
            <person name="Salamov A."/>
            <person name="Ahrendt S.R."/>
            <person name="Lau R."/>
            <person name="Bowen B.P."/>
            <person name="Lipzen A."/>
            <person name="Sullivan W."/>
            <person name="Andreopoulos W.B."/>
            <person name="Clum A."/>
            <person name="Lindquist E."/>
            <person name="Daum C."/>
            <person name="Northen T.R."/>
            <person name="Ramamoorthy G."/>
            <person name="Schmitz R.J."/>
            <person name="Gryganskyi A."/>
            <person name="Culley D."/>
            <person name="Magnuson J."/>
            <person name="James T.Y."/>
            <person name="O'Malley M.A."/>
            <person name="Stajich J.E."/>
            <person name="Spatafora J.W."/>
            <person name="Visel A."/>
            <person name="Grigoriev I.V."/>
        </authorList>
    </citation>
    <scope>NUCLEOTIDE SEQUENCE [LARGE SCALE GENOMIC DNA]</scope>
    <source>
        <strain evidence="2 3">NRRL Y-17943</strain>
    </source>
</reference>
<dbReference type="InParanoid" id="A0A1Y1U5M8"/>
<proteinExistence type="predicted"/>
<feature type="compositionally biased region" description="Low complexity" evidence="1">
    <location>
        <begin position="255"/>
        <end position="268"/>
    </location>
</feature>
<organism evidence="2 3">
    <name type="scientific">Kockovaella imperatae</name>
    <dbReference type="NCBI Taxonomy" id="4999"/>
    <lineage>
        <taxon>Eukaryota</taxon>
        <taxon>Fungi</taxon>
        <taxon>Dikarya</taxon>
        <taxon>Basidiomycota</taxon>
        <taxon>Agaricomycotina</taxon>
        <taxon>Tremellomycetes</taxon>
        <taxon>Tremellales</taxon>
        <taxon>Cuniculitremaceae</taxon>
        <taxon>Kockovaella</taxon>
    </lineage>
</organism>
<dbReference type="Proteomes" id="UP000193218">
    <property type="component" value="Unassembled WGS sequence"/>
</dbReference>
<gene>
    <name evidence="2" type="ORF">BD324DRAFT_286413</name>
</gene>
<dbReference type="AlphaFoldDB" id="A0A1Y1U5M8"/>
<name>A0A1Y1U5M8_9TREE</name>
<sequence length="417" mass="43813">MPKGSQYYLHWCVKLRSSLDPMVSLHHKPINDVHSAACLVSEIASTISVSSWQPCPAFLLRADSPQVNHISQFRRLRPHAASIEPLMDIWLSKAQKAKGPTLSHTSVPGMVKPVVGVSRTDADHSTHPPSILASQGLHTASAPIRMPSNPHVGAVELEGISAPGAPSASRSRDTTPPVHSSTPKAPRSIHSSSASEHGTIIPESSARSHGIDPIGDLHSTYKNSSSPIKLPAMPASRSSQIQDALPTVSAAAFVSGPSSSGPSSSTSRLPPPLSGTSFNRDKAKRPRPASSHWLPRVPPSVIASSHDEMGSELLEATPTEGESGGMPAEIGSVPAEIAPVATIAAMSSSVSLGKRPRHADTPGPDVDETRGTDVKISTWATGMAKSTADRNTKYRGNLESRRQPVSQHTRAGAGSVL</sequence>